<evidence type="ECO:0000256" key="2">
    <source>
        <dbReference type="ARBA" id="ARBA00022723"/>
    </source>
</evidence>
<dbReference type="InterPro" id="IPR045498">
    <property type="entry name" value="HflX_C"/>
</dbReference>
<evidence type="ECO:0000256" key="3">
    <source>
        <dbReference type="ARBA" id="ARBA00022741"/>
    </source>
</evidence>
<dbReference type="GO" id="GO:0005525">
    <property type="term" value="F:GTP binding"/>
    <property type="evidence" value="ECO:0007669"/>
    <property type="project" value="UniProtKB-UniRule"/>
</dbReference>
<evidence type="ECO:0000256" key="7">
    <source>
        <dbReference type="PIRSR" id="PIRSR006809-1"/>
    </source>
</evidence>
<feature type="binding site" evidence="7">
    <location>
        <begin position="204"/>
        <end position="211"/>
    </location>
    <ligand>
        <name>GTP</name>
        <dbReference type="ChEBI" id="CHEBI:37565"/>
    </ligand>
</feature>
<dbReference type="GO" id="GO:0005737">
    <property type="term" value="C:cytoplasm"/>
    <property type="evidence" value="ECO:0007669"/>
    <property type="project" value="UniProtKB-SubCell"/>
</dbReference>
<dbReference type="GO" id="GO:0046872">
    <property type="term" value="F:metal ion binding"/>
    <property type="evidence" value="ECO:0007669"/>
    <property type="project" value="UniProtKB-KW"/>
</dbReference>
<dbReference type="PRINTS" id="PR00326">
    <property type="entry name" value="GTP1OBG"/>
</dbReference>
<keyword evidence="5 6" id="KW-0342">GTP-binding</keyword>
<feature type="binding site" evidence="8">
    <location>
        <position position="231"/>
    </location>
    <ligand>
        <name>Mg(2+)</name>
        <dbReference type="ChEBI" id="CHEBI:18420"/>
    </ligand>
</feature>
<evidence type="ECO:0000256" key="9">
    <source>
        <dbReference type="SAM" id="Coils"/>
    </source>
</evidence>
<feature type="binding site" evidence="7">
    <location>
        <begin position="342"/>
        <end position="344"/>
    </location>
    <ligand>
        <name>GTP</name>
        <dbReference type="ChEBI" id="CHEBI:37565"/>
    </ligand>
</feature>
<keyword evidence="9" id="KW-0175">Coiled coil</keyword>
<dbReference type="FunFam" id="3.40.50.11060:FF:000001">
    <property type="entry name" value="GTPase HflX"/>
    <property type="match status" value="1"/>
</dbReference>
<evidence type="ECO:0000256" key="10">
    <source>
        <dbReference type="SAM" id="MobiDB-lite"/>
    </source>
</evidence>
<dbReference type="AlphaFoldDB" id="A0A7C6EFX3"/>
<dbReference type="Gene3D" id="3.40.50.300">
    <property type="entry name" value="P-loop containing nucleotide triphosphate hydrolases"/>
    <property type="match status" value="1"/>
</dbReference>
<dbReference type="PIRSF" id="PIRSF006809">
    <property type="entry name" value="GTP-binding_hflX_prd"/>
    <property type="match status" value="1"/>
</dbReference>
<dbReference type="HAMAP" id="MF_00900">
    <property type="entry name" value="GTPase_HflX"/>
    <property type="match status" value="1"/>
</dbReference>
<proteinExistence type="inferred from homology"/>
<keyword evidence="4 8" id="KW-0460">Magnesium</keyword>
<dbReference type="NCBIfam" id="TIGR00231">
    <property type="entry name" value="small_GTP"/>
    <property type="match status" value="1"/>
</dbReference>
<organism evidence="12">
    <name type="scientific">candidate division WOR-3 bacterium</name>
    <dbReference type="NCBI Taxonomy" id="2052148"/>
    <lineage>
        <taxon>Bacteria</taxon>
        <taxon>Bacteria division WOR-3</taxon>
    </lineage>
</organism>
<dbReference type="Pfam" id="PF19275">
    <property type="entry name" value="HflX_C"/>
    <property type="match status" value="1"/>
</dbReference>
<feature type="domain" description="Hflx-type G" evidence="11">
    <location>
        <begin position="198"/>
        <end position="364"/>
    </location>
</feature>
<dbReference type="InterPro" id="IPR027417">
    <property type="entry name" value="P-loop_NTPase"/>
</dbReference>
<comment type="cofactor">
    <cofactor evidence="8">
        <name>Mg(2+)</name>
        <dbReference type="ChEBI" id="CHEBI:18420"/>
    </cofactor>
</comment>
<dbReference type="SUPFAM" id="SSF52540">
    <property type="entry name" value="P-loop containing nucleoside triphosphate hydrolases"/>
    <property type="match status" value="1"/>
</dbReference>
<keyword evidence="2 8" id="KW-0479">Metal-binding</keyword>
<feature type="region of interest" description="Disordered" evidence="10">
    <location>
        <begin position="422"/>
        <end position="452"/>
    </location>
</feature>
<keyword evidence="1 6" id="KW-0963">Cytoplasm</keyword>
<dbReference type="PANTHER" id="PTHR10229">
    <property type="entry name" value="GTP-BINDING PROTEIN HFLX"/>
    <property type="match status" value="1"/>
</dbReference>
<protein>
    <recommendedName>
        <fullName evidence="6">GTPase HflX</fullName>
    </recommendedName>
    <alternativeName>
        <fullName evidence="6">GTP-binding protein HflX</fullName>
    </alternativeName>
</protein>
<evidence type="ECO:0000256" key="5">
    <source>
        <dbReference type="ARBA" id="ARBA00023134"/>
    </source>
</evidence>
<name>A0A7C6EFX3_UNCW3</name>
<dbReference type="CDD" id="cd01878">
    <property type="entry name" value="HflX"/>
    <property type="match status" value="1"/>
</dbReference>
<accession>A0A7C6EFX3</accession>
<feature type="binding site" evidence="8">
    <location>
        <position position="211"/>
    </location>
    <ligand>
        <name>Mg(2+)</name>
        <dbReference type="ChEBI" id="CHEBI:18420"/>
    </ligand>
</feature>
<dbReference type="NCBIfam" id="TIGR03156">
    <property type="entry name" value="GTP_HflX"/>
    <property type="match status" value="1"/>
</dbReference>
<dbReference type="EMBL" id="DTLI01000114">
    <property type="protein sequence ID" value="HHS52083.1"/>
    <property type="molecule type" value="Genomic_DNA"/>
</dbReference>
<feature type="coiled-coil region" evidence="9">
    <location>
        <begin position="159"/>
        <end position="186"/>
    </location>
</feature>
<dbReference type="PROSITE" id="PS51705">
    <property type="entry name" value="G_HFLX"/>
    <property type="match status" value="1"/>
</dbReference>
<comment type="similarity">
    <text evidence="6">Belongs to the TRAFAC class OBG-HflX-like GTPase superfamily. HflX GTPase family.</text>
</comment>
<evidence type="ECO:0000256" key="6">
    <source>
        <dbReference type="HAMAP-Rule" id="MF_00900"/>
    </source>
</evidence>
<comment type="caution">
    <text evidence="12">The sequence shown here is derived from an EMBL/GenBank/DDBJ whole genome shotgun (WGS) entry which is preliminary data.</text>
</comment>
<comment type="function">
    <text evidence="6">GTPase that associates with the 50S ribosomal subunit and may have a role during protein synthesis or ribosome biogenesis.</text>
</comment>
<dbReference type="InterPro" id="IPR005225">
    <property type="entry name" value="Small_GTP-bd"/>
</dbReference>
<evidence type="ECO:0000259" key="11">
    <source>
        <dbReference type="PROSITE" id="PS51705"/>
    </source>
</evidence>
<dbReference type="Gene3D" id="6.10.250.2860">
    <property type="match status" value="1"/>
</dbReference>
<gene>
    <name evidence="6 12" type="primary">hflX</name>
    <name evidence="12" type="ORF">ENW73_04355</name>
</gene>
<dbReference type="Pfam" id="PF16360">
    <property type="entry name" value="GTP-bdg_M"/>
    <property type="match status" value="1"/>
</dbReference>
<dbReference type="PANTHER" id="PTHR10229:SF0">
    <property type="entry name" value="GTP-BINDING PROTEIN 6-RELATED"/>
    <property type="match status" value="1"/>
</dbReference>
<comment type="subcellular location">
    <subcellularLocation>
        <location evidence="6">Cytoplasm</location>
    </subcellularLocation>
    <text evidence="6">May associate with membranes.</text>
</comment>
<evidence type="ECO:0000256" key="8">
    <source>
        <dbReference type="PIRSR" id="PIRSR006809-2"/>
    </source>
</evidence>
<dbReference type="InterPro" id="IPR032305">
    <property type="entry name" value="GTP-bd_M"/>
</dbReference>
<dbReference type="Gene3D" id="3.40.50.11060">
    <property type="entry name" value="GTPase HflX, N-terminal domain"/>
    <property type="match status" value="1"/>
</dbReference>
<dbReference type="GO" id="GO:0003924">
    <property type="term" value="F:GTPase activity"/>
    <property type="evidence" value="ECO:0007669"/>
    <property type="project" value="UniProtKB-UniRule"/>
</dbReference>
<comment type="subunit">
    <text evidence="6">Monomer. Associates with the 50S ribosomal subunit.</text>
</comment>
<feature type="binding site" evidence="7">
    <location>
        <begin position="251"/>
        <end position="254"/>
    </location>
    <ligand>
        <name>GTP</name>
        <dbReference type="ChEBI" id="CHEBI:37565"/>
    </ligand>
</feature>
<dbReference type="InterPro" id="IPR016496">
    <property type="entry name" value="GTPase_HflX"/>
</dbReference>
<dbReference type="InterPro" id="IPR025121">
    <property type="entry name" value="GTPase_HflX_N"/>
</dbReference>
<dbReference type="Pfam" id="PF01926">
    <property type="entry name" value="MMR_HSR1"/>
    <property type="match status" value="1"/>
</dbReference>
<reference evidence="12" key="1">
    <citation type="journal article" date="2020" name="mSystems">
        <title>Genome- and Community-Level Interaction Insights into Carbon Utilization and Element Cycling Functions of Hydrothermarchaeota in Hydrothermal Sediment.</title>
        <authorList>
            <person name="Zhou Z."/>
            <person name="Liu Y."/>
            <person name="Xu W."/>
            <person name="Pan J."/>
            <person name="Luo Z.H."/>
            <person name="Li M."/>
        </authorList>
    </citation>
    <scope>NUCLEOTIDE SEQUENCE [LARGE SCALE GENOMIC DNA]</scope>
    <source>
        <strain evidence="12">SpSt-876</strain>
    </source>
</reference>
<dbReference type="InterPro" id="IPR006073">
    <property type="entry name" value="GTP-bd"/>
</dbReference>
<evidence type="ECO:0000256" key="1">
    <source>
        <dbReference type="ARBA" id="ARBA00022490"/>
    </source>
</evidence>
<evidence type="ECO:0000313" key="12">
    <source>
        <dbReference type="EMBL" id="HHS52083.1"/>
    </source>
</evidence>
<feature type="binding site" evidence="7">
    <location>
        <begin position="317"/>
        <end position="320"/>
    </location>
    <ligand>
        <name>GTP</name>
        <dbReference type="ChEBI" id="CHEBI:37565"/>
    </ligand>
</feature>
<dbReference type="InterPro" id="IPR030394">
    <property type="entry name" value="G_HFLX_dom"/>
</dbReference>
<keyword evidence="3 6" id="KW-0547">Nucleotide-binding</keyword>
<feature type="binding site" evidence="7">
    <location>
        <begin position="229"/>
        <end position="233"/>
    </location>
    <ligand>
        <name>GTP</name>
        <dbReference type="ChEBI" id="CHEBI:37565"/>
    </ligand>
</feature>
<dbReference type="Pfam" id="PF13167">
    <property type="entry name" value="GTP-bdg_N"/>
    <property type="match status" value="1"/>
</dbReference>
<evidence type="ECO:0000256" key="4">
    <source>
        <dbReference type="ARBA" id="ARBA00022842"/>
    </source>
</evidence>
<sequence length="452" mass="50820">MNSNISRERALLIGVAKSSKERWTKIDSLEELAALTLTAGGEVVEKIIQIRPKPNPAFFLGEGKIQEIKELCREHKIELLIFDDPLTPSQIRNIENATGVRTIDRTTLILDIFAQHAKTAESKIQVELAQLDYRSTMLTGFGVELSRLGGGIGTRGPGEKKLEVDRRRIRERIAVLKRNLTRIDKERLVQRKQRDTLFKIALVGYTNAGKSTLMNRLTNASVKVASYLFSTLDPNTKIVSLRQNLRAFLTDTVGFIKNLPHQLVASFRATLSEIKEADLLLHIVDASVEEIEPKITAVKETLKAIGAIDKPAILVFNKVDRVFEPEIIERLNRTYPNSVFLSSLTGEGVEELKQRVADFIEQRLVTKTFLIPEGRLDLIAKLYEAGAVLERTEKDGKVKLRVKGYPAVLLRTKKIIEGKTRSVRRVKQGEPLNSPRSSNPKNREFEGQSPSN</sequence>
<dbReference type="InterPro" id="IPR042108">
    <property type="entry name" value="GTPase_HflX_N_sf"/>
</dbReference>
<dbReference type="GO" id="GO:0043022">
    <property type="term" value="F:ribosome binding"/>
    <property type="evidence" value="ECO:0007669"/>
    <property type="project" value="TreeGrafter"/>
</dbReference>